<organism evidence="2 3">
    <name type="scientific">Zarconia navalis LEGE 11467</name>
    <dbReference type="NCBI Taxonomy" id="1828826"/>
    <lineage>
        <taxon>Bacteria</taxon>
        <taxon>Bacillati</taxon>
        <taxon>Cyanobacteriota</taxon>
        <taxon>Cyanophyceae</taxon>
        <taxon>Oscillatoriophycideae</taxon>
        <taxon>Oscillatoriales</taxon>
        <taxon>Oscillatoriales incertae sedis</taxon>
        <taxon>Zarconia</taxon>
        <taxon>Zarconia navalis</taxon>
    </lineage>
</organism>
<dbReference type="SUPFAM" id="SSF53335">
    <property type="entry name" value="S-adenosyl-L-methionine-dependent methyltransferases"/>
    <property type="match status" value="1"/>
</dbReference>
<dbReference type="PANTHER" id="PTHR24422:SF21">
    <property type="entry name" value="CHEMOTAXIS PROTEIN METHYLTRANSFERASE 1"/>
    <property type="match status" value="1"/>
</dbReference>
<keyword evidence="3" id="KW-1185">Reference proteome</keyword>
<dbReference type="GO" id="GO:0008757">
    <property type="term" value="F:S-adenosylmethionine-dependent methyltransferase activity"/>
    <property type="evidence" value="ECO:0007669"/>
    <property type="project" value="InterPro"/>
</dbReference>
<accession>A0A928VXF6</accession>
<dbReference type="Pfam" id="PF01739">
    <property type="entry name" value="CheR"/>
    <property type="match status" value="1"/>
</dbReference>
<dbReference type="EMBL" id="JADEXN010000010">
    <property type="protein sequence ID" value="MBE9039450.1"/>
    <property type="molecule type" value="Genomic_DNA"/>
</dbReference>
<dbReference type="InterPro" id="IPR022642">
    <property type="entry name" value="CheR_C"/>
</dbReference>
<protein>
    <submittedName>
        <fullName evidence="2">Protein-glutamate O-methyltransferase CheR</fullName>
    </submittedName>
</protein>
<name>A0A928VXF6_9CYAN</name>
<evidence type="ECO:0000313" key="3">
    <source>
        <dbReference type="Proteomes" id="UP000621799"/>
    </source>
</evidence>
<dbReference type="Proteomes" id="UP000621799">
    <property type="component" value="Unassembled WGS sequence"/>
</dbReference>
<feature type="domain" description="CheR-type methyltransferase" evidence="1">
    <location>
        <begin position="1"/>
        <end position="204"/>
    </location>
</feature>
<dbReference type="PROSITE" id="PS50123">
    <property type="entry name" value="CHER"/>
    <property type="match status" value="1"/>
</dbReference>
<dbReference type="PRINTS" id="PR00996">
    <property type="entry name" value="CHERMTFRASE"/>
</dbReference>
<gene>
    <name evidence="2" type="ORF">IQ235_01405</name>
</gene>
<dbReference type="PANTHER" id="PTHR24422">
    <property type="entry name" value="CHEMOTAXIS PROTEIN METHYLTRANSFERASE"/>
    <property type="match status" value="1"/>
</dbReference>
<sequence>IPTETSFFRDADFFDALKSSVFPELLQHRRIDRQLNIWSAACTSGQEPYSLAMELQAYFPLLTKWELELVASDMSLEMLTKARRGFYSQEEVERRLPPELLTRYFHQQGDRWQIAPSIRSMVQFRTINLLAPWPPLPPMDLVVMRNVLIYFDKPTRRNILTRVRQILKPDGYLFLGVTETPFGADRAFESVKFDRAIGYRLRPEVPQTLSNTPS</sequence>
<dbReference type="AlphaFoldDB" id="A0A928VXF6"/>
<comment type="caution">
    <text evidence="2">The sequence shown here is derived from an EMBL/GenBank/DDBJ whole genome shotgun (WGS) entry which is preliminary data.</text>
</comment>
<evidence type="ECO:0000259" key="1">
    <source>
        <dbReference type="PROSITE" id="PS50123"/>
    </source>
</evidence>
<dbReference type="InterPro" id="IPR029063">
    <property type="entry name" value="SAM-dependent_MTases_sf"/>
</dbReference>
<evidence type="ECO:0000313" key="2">
    <source>
        <dbReference type="EMBL" id="MBE9039450.1"/>
    </source>
</evidence>
<dbReference type="SMART" id="SM00138">
    <property type="entry name" value="MeTrc"/>
    <property type="match status" value="1"/>
</dbReference>
<dbReference type="InterPro" id="IPR000780">
    <property type="entry name" value="CheR_MeTrfase"/>
</dbReference>
<proteinExistence type="predicted"/>
<dbReference type="Gene3D" id="3.40.50.150">
    <property type="entry name" value="Vaccinia Virus protein VP39"/>
    <property type="match status" value="1"/>
</dbReference>
<dbReference type="RefSeq" id="WP_319592533.1">
    <property type="nucleotide sequence ID" value="NZ_JADEXN010000010.1"/>
</dbReference>
<dbReference type="InterPro" id="IPR050903">
    <property type="entry name" value="Bact_Chemotaxis_MeTrfase"/>
</dbReference>
<reference evidence="2" key="1">
    <citation type="submission" date="2020-10" db="EMBL/GenBank/DDBJ databases">
        <authorList>
            <person name="Castelo-Branco R."/>
            <person name="Eusebio N."/>
            <person name="Adriana R."/>
            <person name="Vieira A."/>
            <person name="Brugerolle De Fraissinette N."/>
            <person name="Rezende De Castro R."/>
            <person name="Schneider M.P."/>
            <person name="Vasconcelos V."/>
            <person name="Leao P.N."/>
        </authorList>
    </citation>
    <scope>NUCLEOTIDE SEQUENCE</scope>
    <source>
        <strain evidence="2">LEGE 11467</strain>
    </source>
</reference>
<feature type="non-terminal residue" evidence="2">
    <location>
        <position position="1"/>
    </location>
</feature>